<keyword evidence="3" id="KW-1185">Reference proteome</keyword>
<protein>
    <recommendedName>
        <fullName evidence="1">Amidase domain-containing protein</fullName>
    </recommendedName>
</protein>
<feature type="domain" description="Amidase" evidence="1">
    <location>
        <begin position="29"/>
        <end position="100"/>
    </location>
</feature>
<dbReference type="InterPro" id="IPR052739">
    <property type="entry name" value="FAAH2"/>
</dbReference>
<dbReference type="Gene3D" id="3.90.1300.10">
    <property type="entry name" value="Amidase signature (AS) domain"/>
    <property type="match status" value="1"/>
</dbReference>
<dbReference type="OrthoDB" id="6428749at2759"/>
<evidence type="ECO:0000259" key="1">
    <source>
        <dbReference type="Pfam" id="PF01425"/>
    </source>
</evidence>
<dbReference type="InterPro" id="IPR036928">
    <property type="entry name" value="AS_sf"/>
</dbReference>
<name>A0A9N9R304_9NEOP</name>
<evidence type="ECO:0000313" key="3">
    <source>
        <dbReference type="Proteomes" id="UP001153714"/>
    </source>
</evidence>
<dbReference type="PANTHER" id="PTHR43372">
    <property type="entry name" value="FATTY-ACID AMIDE HYDROLASE"/>
    <property type="match status" value="1"/>
</dbReference>
<organism evidence="2 3">
    <name type="scientific">Diatraea saccharalis</name>
    <name type="common">sugarcane borer</name>
    <dbReference type="NCBI Taxonomy" id="40085"/>
    <lineage>
        <taxon>Eukaryota</taxon>
        <taxon>Metazoa</taxon>
        <taxon>Ecdysozoa</taxon>
        <taxon>Arthropoda</taxon>
        <taxon>Hexapoda</taxon>
        <taxon>Insecta</taxon>
        <taxon>Pterygota</taxon>
        <taxon>Neoptera</taxon>
        <taxon>Endopterygota</taxon>
        <taxon>Lepidoptera</taxon>
        <taxon>Glossata</taxon>
        <taxon>Ditrysia</taxon>
        <taxon>Pyraloidea</taxon>
        <taxon>Crambidae</taxon>
        <taxon>Crambinae</taxon>
        <taxon>Diatraea</taxon>
    </lineage>
</organism>
<dbReference type="InterPro" id="IPR023631">
    <property type="entry name" value="Amidase_dom"/>
</dbReference>
<accession>A0A9N9R304</accession>
<dbReference type="AlphaFoldDB" id="A0A9N9R304"/>
<dbReference type="Pfam" id="PF01425">
    <property type="entry name" value="Amidase"/>
    <property type="match status" value="1"/>
</dbReference>
<evidence type="ECO:0000313" key="2">
    <source>
        <dbReference type="EMBL" id="CAG9788527.1"/>
    </source>
</evidence>
<reference evidence="2" key="2">
    <citation type="submission" date="2022-10" db="EMBL/GenBank/DDBJ databases">
        <authorList>
            <consortium name="ENA_rothamsted_submissions"/>
            <consortium name="culmorum"/>
            <person name="King R."/>
        </authorList>
    </citation>
    <scope>NUCLEOTIDE SEQUENCE</scope>
</reference>
<sequence>MKLLDEQVLPPTDATWADQLIDSLTGDLTSKLGSEGVLLFPSAPAVAPYHYSLLLRPYNFAYWGVFNAIKFPAAQVPLGLNSDGLPVGIQVVAAPENDALALAVAEHLGKLFGGFVPPCKVLD</sequence>
<dbReference type="PANTHER" id="PTHR43372:SF1">
    <property type="entry name" value="LD38433P"/>
    <property type="match status" value="1"/>
</dbReference>
<dbReference type="EMBL" id="OU893333">
    <property type="protein sequence ID" value="CAG9788527.1"/>
    <property type="molecule type" value="Genomic_DNA"/>
</dbReference>
<gene>
    <name evidence="2" type="ORF">DIATSA_LOCUS6324</name>
</gene>
<dbReference type="SUPFAM" id="SSF75304">
    <property type="entry name" value="Amidase signature (AS) enzymes"/>
    <property type="match status" value="1"/>
</dbReference>
<dbReference type="GO" id="GO:0012505">
    <property type="term" value="C:endomembrane system"/>
    <property type="evidence" value="ECO:0007669"/>
    <property type="project" value="TreeGrafter"/>
</dbReference>
<reference evidence="2" key="1">
    <citation type="submission" date="2021-12" db="EMBL/GenBank/DDBJ databases">
        <authorList>
            <person name="King R."/>
        </authorList>
    </citation>
    <scope>NUCLEOTIDE SEQUENCE</scope>
</reference>
<proteinExistence type="predicted"/>
<dbReference type="Proteomes" id="UP001153714">
    <property type="component" value="Chromosome 2"/>
</dbReference>